<evidence type="ECO:0000259" key="3">
    <source>
        <dbReference type="Pfam" id="PF14371"/>
    </source>
</evidence>
<feature type="compositionally biased region" description="Basic residues" evidence="1">
    <location>
        <begin position="63"/>
        <end position="72"/>
    </location>
</feature>
<gene>
    <name evidence="4" type="ORF">DHV22_16290</name>
</gene>
<feature type="signal peptide" evidence="2">
    <location>
        <begin position="1"/>
        <end position="19"/>
    </location>
</feature>
<evidence type="ECO:0000256" key="2">
    <source>
        <dbReference type="SAM" id="SignalP"/>
    </source>
</evidence>
<feature type="compositionally biased region" description="Basic and acidic residues" evidence="1">
    <location>
        <begin position="35"/>
        <end position="53"/>
    </location>
</feature>
<evidence type="ECO:0000256" key="1">
    <source>
        <dbReference type="SAM" id="MobiDB-lite"/>
    </source>
</evidence>
<dbReference type="Pfam" id="PF14371">
    <property type="entry name" value="DUF4412"/>
    <property type="match status" value="1"/>
</dbReference>
<dbReference type="Proteomes" id="UP000263268">
    <property type="component" value="Unassembled WGS sequence"/>
</dbReference>
<dbReference type="AlphaFoldDB" id="A0A3D6BUY9"/>
<accession>A0A3D6BUY9</accession>
<keyword evidence="2" id="KW-0732">Signal</keyword>
<dbReference type="InterPro" id="IPR025524">
    <property type="entry name" value="DUF4412"/>
</dbReference>
<feature type="domain" description="DUF4412" evidence="3">
    <location>
        <begin position="91"/>
        <end position="258"/>
    </location>
</feature>
<name>A0A3D6BUY9_9FLAO</name>
<sequence>MKLLVTTSFFILIVFNAQAQIFERLADKATNAAERTVERKVEQKSQKETEKAFDSVFNNGGNKKSKSSKKSKTTSEDKAPESVYSFSHKYVMQMESDKYNTTFTYFLAKDENYFGNTIENASTMFNVMDLDKKTMYMFTEAGGKKMLMSTSLDVNDFVDDQESSNNDVKIEKTNNTRVILNYTCREYKISSEDYNGSVWVTKEADITFPRAFYNIDDKKNQANQEWMKQVDGLMMEMTMTVTTKKKPETLKMTCVALEETNFSINSKDYKKFM</sequence>
<comment type="caution">
    <text evidence="4">The sequence shown here is derived from an EMBL/GenBank/DDBJ whole genome shotgun (WGS) entry which is preliminary data.</text>
</comment>
<feature type="region of interest" description="Disordered" evidence="1">
    <location>
        <begin position="33"/>
        <end position="78"/>
    </location>
</feature>
<proteinExistence type="predicted"/>
<dbReference type="EMBL" id="DPRK01000263">
    <property type="protein sequence ID" value="HCY83041.1"/>
    <property type="molecule type" value="Genomic_DNA"/>
</dbReference>
<protein>
    <recommendedName>
        <fullName evidence="3">DUF4412 domain-containing protein</fullName>
    </recommendedName>
</protein>
<evidence type="ECO:0000313" key="4">
    <source>
        <dbReference type="EMBL" id="HCY83041.1"/>
    </source>
</evidence>
<reference evidence="4 5" key="1">
    <citation type="journal article" date="2018" name="Nat. Biotechnol.">
        <title>A standardized bacterial taxonomy based on genome phylogeny substantially revises the tree of life.</title>
        <authorList>
            <person name="Parks D.H."/>
            <person name="Chuvochina M."/>
            <person name="Waite D.W."/>
            <person name="Rinke C."/>
            <person name="Skarshewski A."/>
            <person name="Chaumeil P.A."/>
            <person name="Hugenholtz P."/>
        </authorList>
    </citation>
    <scope>NUCLEOTIDE SEQUENCE [LARGE SCALE GENOMIC DNA]</scope>
    <source>
        <strain evidence="4">UBA10227</strain>
    </source>
</reference>
<evidence type="ECO:0000313" key="5">
    <source>
        <dbReference type="Proteomes" id="UP000263268"/>
    </source>
</evidence>
<organism evidence="4 5">
    <name type="scientific">Xanthomarina gelatinilytica</name>
    <dbReference type="NCBI Taxonomy" id="1137281"/>
    <lineage>
        <taxon>Bacteria</taxon>
        <taxon>Pseudomonadati</taxon>
        <taxon>Bacteroidota</taxon>
        <taxon>Flavobacteriia</taxon>
        <taxon>Flavobacteriales</taxon>
        <taxon>Flavobacteriaceae</taxon>
        <taxon>Xanthomarina</taxon>
    </lineage>
</organism>
<feature type="chain" id="PRO_5017732760" description="DUF4412 domain-containing protein" evidence="2">
    <location>
        <begin position="20"/>
        <end position="273"/>
    </location>
</feature>